<dbReference type="Pfam" id="PF13088">
    <property type="entry name" value="BNR_2"/>
    <property type="match status" value="1"/>
</dbReference>
<proteinExistence type="predicted"/>
<reference evidence="3 4" key="1">
    <citation type="submission" date="2023-01" db="EMBL/GenBank/DDBJ databases">
        <title>Novel species of the genus Asticcacaulis isolated from rivers.</title>
        <authorList>
            <person name="Lu H."/>
        </authorList>
    </citation>
    <scope>NUCLEOTIDE SEQUENCE [LARGE SCALE GENOMIC DNA]</scope>
    <source>
        <strain evidence="3 4">BYS171W</strain>
    </source>
</reference>
<dbReference type="InterPro" id="IPR011040">
    <property type="entry name" value="Sialidase"/>
</dbReference>
<organism evidence="3 4">
    <name type="scientific">Asticcacaulis aquaticus</name>
    <dbReference type="NCBI Taxonomy" id="2984212"/>
    <lineage>
        <taxon>Bacteria</taxon>
        <taxon>Pseudomonadati</taxon>
        <taxon>Pseudomonadota</taxon>
        <taxon>Alphaproteobacteria</taxon>
        <taxon>Caulobacterales</taxon>
        <taxon>Caulobacteraceae</taxon>
        <taxon>Asticcacaulis</taxon>
    </lineage>
</organism>
<feature type="chain" id="PRO_5045213996" evidence="1">
    <location>
        <begin position="25"/>
        <end position="375"/>
    </location>
</feature>
<evidence type="ECO:0000313" key="3">
    <source>
        <dbReference type="EMBL" id="MDC7684146.1"/>
    </source>
</evidence>
<comment type="caution">
    <text evidence="3">The sequence shown here is derived from an EMBL/GenBank/DDBJ whole genome shotgun (WGS) entry which is preliminary data.</text>
</comment>
<feature type="domain" description="Sialidase" evidence="2">
    <location>
        <begin position="70"/>
        <end position="355"/>
    </location>
</feature>
<name>A0ABT5HVN6_9CAUL</name>
<protein>
    <submittedName>
        <fullName evidence="3">Exo-alpha-sialidase</fullName>
    </submittedName>
</protein>
<sequence length="375" mass="41032">MRRLFLKSVAAGALAMTLPLPLRAQQTDAEKFAPEPVKPGGAILSRVNTYDTAPYIEPHASTIVETRAKTILAAWFGGTKERNPDVCIWVARLQNGKWSPSVEVANGVQADGTRLPTWNPVLFQDPTGDLHLFYKVGPSPSAWWGMVISSADDGKTWTKPRRLPDGILGPIKNKPVVLSDGSWLSPSSTEGGEGMTGDTNVGWRFHFERSTDKGKTWTKTANVPSKVSIEAIQPSVLFHKDGQLQAIGRTRQGVIGSTWSKDNGLTWSSITAIDLPNPSSGTDAVTLKDGRQLVVYNHSGHRPDEPGKGDRWPLNIALSDDGIHWRNVLTLEDKPLVSGYAYPAVIQTSDGLLHITYTVGRRRIRHVVVDPKKLV</sequence>
<accession>A0ABT5HVN6</accession>
<keyword evidence="1" id="KW-0732">Signal</keyword>
<dbReference type="EMBL" id="JAQQKX010000010">
    <property type="protein sequence ID" value="MDC7684146.1"/>
    <property type="molecule type" value="Genomic_DNA"/>
</dbReference>
<dbReference type="Proteomes" id="UP001214854">
    <property type="component" value="Unassembled WGS sequence"/>
</dbReference>
<dbReference type="SUPFAM" id="SSF50939">
    <property type="entry name" value="Sialidases"/>
    <property type="match status" value="1"/>
</dbReference>
<evidence type="ECO:0000313" key="4">
    <source>
        <dbReference type="Proteomes" id="UP001214854"/>
    </source>
</evidence>
<evidence type="ECO:0000259" key="2">
    <source>
        <dbReference type="Pfam" id="PF13088"/>
    </source>
</evidence>
<dbReference type="PANTHER" id="PTHR43752">
    <property type="entry name" value="BNR/ASP-BOX REPEAT FAMILY PROTEIN"/>
    <property type="match status" value="1"/>
</dbReference>
<dbReference type="InterPro" id="IPR036278">
    <property type="entry name" value="Sialidase_sf"/>
</dbReference>
<dbReference type="CDD" id="cd15482">
    <property type="entry name" value="Sialidase_non-viral"/>
    <property type="match status" value="1"/>
</dbReference>
<dbReference type="Gene3D" id="2.120.10.10">
    <property type="match status" value="1"/>
</dbReference>
<feature type="signal peptide" evidence="1">
    <location>
        <begin position="1"/>
        <end position="24"/>
    </location>
</feature>
<keyword evidence="4" id="KW-1185">Reference proteome</keyword>
<dbReference type="PANTHER" id="PTHR43752:SF2">
    <property type="entry name" value="BNR_ASP-BOX REPEAT FAMILY PROTEIN"/>
    <property type="match status" value="1"/>
</dbReference>
<dbReference type="RefSeq" id="WP_272748598.1">
    <property type="nucleotide sequence ID" value="NZ_JAQQKX010000010.1"/>
</dbReference>
<evidence type="ECO:0000256" key="1">
    <source>
        <dbReference type="SAM" id="SignalP"/>
    </source>
</evidence>
<gene>
    <name evidence="3" type="ORF">PQU92_12720</name>
</gene>